<evidence type="ECO:0000313" key="2">
    <source>
        <dbReference type="Proteomes" id="UP000008394"/>
    </source>
</evidence>
<protein>
    <submittedName>
        <fullName evidence="1">Uncharacterized protein</fullName>
    </submittedName>
</protein>
<dbReference type="Proteomes" id="UP000008394">
    <property type="component" value="Chromosome"/>
</dbReference>
<dbReference type="AlphaFoldDB" id="A0A806FIG2"/>
<name>A0A806FIG2_BIFAN</name>
<proteinExistence type="predicted"/>
<dbReference type="KEGG" id="bnm:BALAC2494_02083"/>
<evidence type="ECO:0000313" key="1">
    <source>
        <dbReference type="EMBL" id="AEK31095.1"/>
    </source>
</evidence>
<gene>
    <name evidence="1" type="ORF">BALAC2494_02083</name>
</gene>
<sequence>MSYIGKAVGDILGVVGRTHLQDQRYNRVSMSKECQHGAD</sequence>
<organism evidence="1 2">
    <name type="scientific">Bifidobacterium animalis subsp. lactis CNCM I-2494</name>
    <dbReference type="NCBI Taxonomy" id="1042403"/>
    <lineage>
        <taxon>Bacteria</taxon>
        <taxon>Bacillati</taxon>
        <taxon>Actinomycetota</taxon>
        <taxon>Actinomycetes</taxon>
        <taxon>Bifidobacteriales</taxon>
        <taxon>Bifidobacteriaceae</taxon>
        <taxon>Bifidobacterium</taxon>
    </lineage>
</organism>
<dbReference type="EMBL" id="CP002915">
    <property type="protein sequence ID" value="AEK31095.1"/>
    <property type="molecule type" value="Genomic_DNA"/>
</dbReference>
<accession>A0A806FIG2</accession>
<reference evidence="1 2" key="1">
    <citation type="journal article" date="2011" name="J. Bacteriol.">
        <title>Genome Sequence of the Probiotic Strain Bifidobacterium animalis subsp. lactis CNCM I-2494.</title>
        <authorList>
            <person name="Chervaux C."/>
            <person name="Grimaldi C."/>
            <person name="Bolotin A."/>
            <person name="Quinquis B."/>
            <person name="Legrain-Raspaud S."/>
            <person name="van Hylckama Vlieg J.E."/>
            <person name="Denariaz G."/>
            <person name="Smokvina T."/>
        </authorList>
    </citation>
    <scope>NUCLEOTIDE SEQUENCE [LARGE SCALE GENOMIC DNA]</scope>
    <source>
        <strain evidence="1 2">CNCM I-2494</strain>
    </source>
</reference>